<evidence type="ECO:0000313" key="3">
    <source>
        <dbReference type="Proteomes" id="UP000241074"/>
    </source>
</evidence>
<dbReference type="KEGG" id="xba:C7S18_19490"/>
<dbReference type="RefSeq" id="WP_106893131.1">
    <property type="nucleotide sequence ID" value="NZ_CP027860.1"/>
</dbReference>
<dbReference type="OrthoDB" id="7064561at2"/>
<organism evidence="2 3">
    <name type="scientific">Ahniella affigens</name>
    <dbReference type="NCBI Taxonomy" id="2021234"/>
    <lineage>
        <taxon>Bacteria</taxon>
        <taxon>Pseudomonadati</taxon>
        <taxon>Pseudomonadota</taxon>
        <taxon>Gammaproteobacteria</taxon>
        <taxon>Lysobacterales</taxon>
        <taxon>Rhodanobacteraceae</taxon>
        <taxon>Ahniella</taxon>
    </lineage>
</organism>
<feature type="transmembrane region" description="Helical" evidence="1">
    <location>
        <begin position="69"/>
        <end position="93"/>
    </location>
</feature>
<reference evidence="2 3" key="2">
    <citation type="submission" date="2018-03" db="EMBL/GenBank/DDBJ databases">
        <authorList>
            <person name="Keele B.F."/>
        </authorList>
    </citation>
    <scope>NUCLEOTIDE SEQUENCE [LARGE SCALE GENOMIC DNA]</scope>
    <source>
        <strain evidence="2 3">D13</strain>
    </source>
</reference>
<keyword evidence="1" id="KW-0812">Transmembrane</keyword>
<keyword evidence="1" id="KW-1133">Transmembrane helix</keyword>
<protein>
    <submittedName>
        <fullName evidence="2">Uncharacterized protein</fullName>
    </submittedName>
</protein>
<accession>A0A2P1PWH8</accession>
<dbReference type="Proteomes" id="UP000241074">
    <property type="component" value="Chromosome"/>
</dbReference>
<proteinExistence type="predicted"/>
<feature type="transmembrane region" description="Helical" evidence="1">
    <location>
        <begin position="7"/>
        <end position="29"/>
    </location>
</feature>
<evidence type="ECO:0000313" key="2">
    <source>
        <dbReference type="EMBL" id="AVP99211.1"/>
    </source>
</evidence>
<keyword evidence="1" id="KW-0472">Membrane</keyword>
<dbReference type="EMBL" id="CP027860">
    <property type="protein sequence ID" value="AVP99211.1"/>
    <property type="molecule type" value="Genomic_DNA"/>
</dbReference>
<sequence>MRARTHWMILAQAIVIWLLFWLAGLPNYYQQYSPAAVGFASIILSALIALACMMILVRVPAQRRMRIAFWLSIYYTVPFAALDAWYCGIYLGHGAGNLWQYWYLTAFYLSPWLSLMPVARLLNQASRHEPSSGTH</sequence>
<keyword evidence="3" id="KW-1185">Reference proteome</keyword>
<reference evidence="2 3" key="1">
    <citation type="submission" date="2018-03" db="EMBL/GenBank/DDBJ databases">
        <title>Ahniella affigens gen. nov., sp. nov., a gammaproteobacterium isolated from sandy soil near a stream.</title>
        <authorList>
            <person name="Ko Y."/>
            <person name="Kim J.-H."/>
        </authorList>
    </citation>
    <scope>NUCLEOTIDE SEQUENCE [LARGE SCALE GENOMIC DNA]</scope>
    <source>
        <strain evidence="2 3">D13</strain>
    </source>
</reference>
<name>A0A2P1PWH8_9GAMM</name>
<gene>
    <name evidence="2" type="ORF">C7S18_19490</name>
</gene>
<feature type="transmembrane region" description="Helical" evidence="1">
    <location>
        <begin position="99"/>
        <end position="122"/>
    </location>
</feature>
<dbReference type="AlphaFoldDB" id="A0A2P1PWH8"/>
<evidence type="ECO:0000256" key="1">
    <source>
        <dbReference type="SAM" id="Phobius"/>
    </source>
</evidence>
<feature type="transmembrane region" description="Helical" evidence="1">
    <location>
        <begin position="35"/>
        <end position="57"/>
    </location>
</feature>